<feature type="chain" id="PRO_5047070696" evidence="2">
    <location>
        <begin position="21"/>
        <end position="151"/>
    </location>
</feature>
<keyword evidence="4" id="KW-1185">Reference proteome</keyword>
<organism evidence="3 4">
    <name type="scientific">Streptomyces rochei</name>
    <name type="common">Streptomyces parvullus</name>
    <dbReference type="NCBI Taxonomy" id="1928"/>
    <lineage>
        <taxon>Bacteria</taxon>
        <taxon>Bacillati</taxon>
        <taxon>Actinomycetota</taxon>
        <taxon>Actinomycetes</taxon>
        <taxon>Kitasatosporales</taxon>
        <taxon>Streptomycetaceae</taxon>
        <taxon>Streptomyces</taxon>
        <taxon>Streptomyces rochei group</taxon>
    </lineage>
</organism>
<protein>
    <submittedName>
        <fullName evidence="3">Uncharacterized protein</fullName>
    </submittedName>
</protein>
<dbReference type="RefSeq" id="WP_019330825.1">
    <property type="nucleotide sequence ID" value="NZ_JBEXRB010000052.1"/>
</dbReference>
<feature type="compositionally biased region" description="Basic and acidic residues" evidence="1">
    <location>
        <begin position="138"/>
        <end position="151"/>
    </location>
</feature>
<sequence length="151" mass="16326">MLPEALIVLAASAGTAVVQAAGTDAWDVVRRRVAAWFGRGDEEGDALAQLDRTARVLGASDDPTGALARQEGTWQTRFEAHLERLDEQDRERAAAALRTLLEEVRQALTERGNTWHQTNIARDQGQVFAAQGGSVHVTRVDDPGEGAVGER</sequence>
<proteinExistence type="predicted"/>
<keyword evidence="2" id="KW-0732">Signal</keyword>
<accession>A0ABW7EBE8</accession>
<gene>
    <name evidence="3" type="ORF">ACGU38_34735</name>
</gene>
<dbReference type="Proteomes" id="UP001605990">
    <property type="component" value="Unassembled WGS sequence"/>
</dbReference>
<dbReference type="EMBL" id="JBIENY010000494">
    <property type="protein sequence ID" value="MFG6300499.1"/>
    <property type="molecule type" value="Genomic_DNA"/>
</dbReference>
<comment type="caution">
    <text evidence="3">The sequence shown here is derived from an EMBL/GenBank/DDBJ whole genome shotgun (WGS) entry which is preliminary data.</text>
</comment>
<reference evidence="3 4" key="1">
    <citation type="submission" date="2024-10" db="EMBL/GenBank/DDBJ databases">
        <title>Draft genome assembly of a novel steroid transforming actinomycete isolated from African clawed frog Xenopus laevis.</title>
        <authorList>
            <person name="Bragin E."/>
            <person name="Kollerov V."/>
            <person name="Donova M.V."/>
        </authorList>
    </citation>
    <scope>NUCLEOTIDE SEQUENCE [LARGE SCALE GENOMIC DNA]</scope>
    <source>
        <strain evidence="3 4">MTOC-St3</strain>
    </source>
</reference>
<evidence type="ECO:0000256" key="2">
    <source>
        <dbReference type="SAM" id="SignalP"/>
    </source>
</evidence>
<name>A0ABW7EBE8_STRRO</name>
<feature type="region of interest" description="Disordered" evidence="1">
    <location>
        <begin position="132"/>
        <end position="151"/>
    </location>
</feature>
<evidence type="ECO:0000256" key="1">
    <source>
        <dbReference type="SAM" id="MobiDB-lite"/>
    </source>
</evidence>
<feature type="signal peptide" evidence="2">
    <location>
        <begin position="1"/>
        <end position="20"/>
    </location>
</feature>
<evidence type="ECO:0000313" key="3">
    <source>
        <dbReference type="EMBL" id="MFG6300499.1"/>
    </source>
</evidence>
<evidence type="ECO:0000313" key="4">
    <source>
        <dbReference type="Proteomes" id="UP001605990"/>
    </source>
</evidence>